<dbReference type="GO" id="GO:0003682">
    <property type="term" value="F:chromatin binding"/>
    <property type="evidence" value="ECO:0007669"/>
    <property type="project" value="TreeGrafter"/>
</dbReference>
<proteinExistence type="predicted"/>
<dbReference type="Proteomes" id="UP000078559">
    <property type="component" value="Chromosome 9"/>
</dbReference>
<dbReference type="OrthoDB" id="5046242at2759"/>
<feature type="region of interest" description="Disordered" evidence="1">
    <location>
        <begin position="560"/>
        <end position="579"/>
    </location>
</feature>
<dbReference type="InterPro" id="IPR002937">
    <property type="entry name" value="Amino_oxidase"/>
</dbReference>
<feature type="domain" description="Amine oxidase" evidence="2">
    <location>
        <begin position="69"/>
        <end position="550"/>
    </location>
</feature>
<dbReference type="Pfam" id="PF01593">
    <property type="entry name" value="Amino_oxidase"/>
    <property type="match status" value="1"/>
</dbReference>
<evidence type="ECO:0000313" key="3">
    <source>
        <dbReference type="EMBL" id="KUI72574.1"/>
    </source>
</evidence>
<evidence type="ECO:0000256" key="1">
    <source>
        <dbReference type="SAM" id="MobiDB-lite"/>
    </source>
</evidence>
<dbReference type="GO" id="GO:0050660">
    <property type="term" value="F:flavin adenine dinucleotide binding"/>
    <property type="evidence" value="ECO:0007669"/>
    <property type="project" value="TreeGrafter"/>
</dbReference>
<dbReference type="InterPro" id="IPR050281">
    <property type="entry name" value="Flavin_monoamine_oxidase"/>
</dbReference>
<evidence type="ECO:0000313" key="4">
    <source>
        <dbReference type="Proteomes" id="UP000078559"/>
    </source>
</evidence>
<dbReference type="PANTHER" id="PTHR10742:SF414">
    <property type="entry name" value="CONTAINING AMINE OXIDASE, PUTATIVE (AFU_ORTHOLOGUE AFUA_3G12150)-RELATED"/>
    <property type="match status" value="1"/>
</dbReference>
<dbReference type="PRINTS" id="PR00419">
    <property type="entry name" value="ADXRDTASE"/>
</dbReference>
<dbReference type="PANTHER" id="PTHR10742">
    <property type="entry name" value="FLAVIN MONOAMINE OXIDASE"/>
    <property type="match status" value="1"/>
</dbReference>
<reference evidence="3" key="1">
    <citation type="submission" date="2014-12" db="EMBL/GenBank/DDBJ databases">
        <title>Genome Sequence of Valsa Canker Pathogens Uncovers a Specific Adaption of Colonization on Woody Bark.</title>
        <authorList>
            <person name="Yin Z."/>
            <person name="Liu H."/>
            <person name="Gao X."/>
            <person name="Li Z."/>
            <person name="Song N."/>
            <person name="Ke X."/>
            <person name="Dai Q."/>
            <person name="Wu Y."/>
            <person name="Sun Y."/>
            <person name="Xu J.-R."/>
            <person name="Kang Z.K."/>
            <person name="Wang L."/>
            <person name="Huang L."/>
        </authorList>
    </citation>
    <scope>NUCLEOTIDE SEQUENCE [LARGE SCALE GENOMIC DNA]</scope>
    <source>
        <strain evidence="3">03-8</strain>
    </source>
</reference>
<dbReference type="Gene3D" id="3.90.660.10">
    <property type="match status" value="1"/>
</dbReference>
<dbReference type="AlphaFoldDB" id="A0A194W7W9"/>
<feature type="compositionally biased region" description="Basic and acidic residues" evidence="1">
    <location>
        <begin position="570"/>
        <end position="579"/>
    </location>
</feature>
<name>A0A194W7W9_CYTMA</name>
<sequence>MDAYSMTCTSPTLRHMSRIYQDLRSIHFQSISGLSPKEFEHTMEGVDSTSKKMLNSGHVPHIGIIGAGLAGLRSADILLQHGFQVTILEGRERIGGRLYQDRLSNGVTVDVGPNWIHGTDTNPILDIAKETNTAMGNWDTGSYVFNEDGELYGLENGERYSEMMWDIVQAAFKHSNKNSAEIDPDESLRDFFEVKLREMIPETTEKWQRNRQIVLQMADLWGAFVGSPVERQSLKFFWLEECIEGENLYCAGTYSKILAHIAAPALAGATIKYNTHVSKIHARPTPSDPVSVTASSSSSPLSPLSSITTTGSQQQQQVLSFDELIVTCPLGWLQKNPRAFDPPLPSPLTKAINSISYGCLEKVYISFPRAFWLDPDPAVAGRKVQGFAQWLSPGFARDTNPNRWTIEVVELASLAPEASHPTLLFYIYGSQSHHIVTNVMALPAGAQRDKFIYDFFSPYYSKLPNFDAADPDCTPVCSYATTWLADDLAGNGSYSNFQVGLKEGDKDITTMREGWPSKGVWLAGEHTAPFVALGTATGAYWSGESVGRRVAEVYGRKSRTNSGDVVAGDGSEKRMLGDD</sequence>
<dbReference type="SUPFAM" id="SSF51905">
    <property type="entry name" value="FAD/NAD(P)-binding domain"/>
    <property type="match status" value="1"/>
</dbReference>
<accession>A0A194W7W9</accession>
<dbReference type="SMR" id="A0A194W7W9"/>
<evidence type="ECO:0000259" key="2">
    <source>
        <dbReference type="Pfam" id="PF01593"/>
    </source>
</evidence>
<gene>
    <name evidence="3" type="ORF">VM1G_08587</name>
</gene>
<dbReference type="GO" id="GO:0006338">
    <property type="term" value="P:chromatin remodeling"/>
    <property type="evidence" value="ECO:0007669"/>
    <property type="project" value="TreeGrafter"/>
</dbReference>
<keyword evidence="4" id="KW-1185">Reference proteome</keyword>
<dbReference type="InterPro" id="IPR036188">
    <property type="entry name" value="FAD/NAD-bd_sf"/>
</dbReference>
<organism evidence="3 4">
    <name type="scientific">Cytospora mali</name>
    <name type="common">Apple Valsa canker fungus</name>
    <name type="synonym">Valsa mali</name>
    <dbReference type="NCBI Taxonomy" id="578113"/>
    <lineage>
        <taxon>Eukaryota</taxon>
        <taxon>Fungi</taxon>
        <taxon>Dikarya</taxon>
        <taxon>Ascomycota</taxon>
        <taxon>Pezizomycotina</taxon>
        <taxon>Sordariomycetes</taxon>
        <taxon>Sordariomycetidae</taxon>
        <taxon>Diaporthales</taxon>
        <taxon>Cytosporaceae</taxon>
        <taxon>Cytospora</taxon>
    </lineage>
</organism>
<dbReference type="SUPFAM" id="SSF54373">
    <property type="entry name" value="FAD-linked reductases, C-terminal domain"/>
    <property type="match status" value="1"/>
</dbReference>
<dbReference type="EMBL" id="CM003106">
    <property type="protein sequence ID" value="KUI72574.1"/>
    <property type="molecule type" value="Genomic_DNA"/>
</dbReference>
<protein>
    <submittedName>
        <fullName evidence="3">Polyamine oxidase 4</fullName>
    </submittedName>
</protein>
<dbReference type="Gene3D" id="3.50.50.60">
    <property type="entry name" value="FAD/NAD(P)-binding domain"/>
    <property type="match status" value="1"/>
</dbReference>
<dbReference type="GO" id="GO:0016491">
    <property type="term" value="F:oxidoreductase activity"/>
    <property type="evidence" value="ECO:0007669"/>
    <property type="project" value="InterPro"/>
</dbReference>